<dbReference type="OrthoDB" id="4308386at2"/>
<proteinExistence type="predicted"/>
<protein>
    <submittedName>
        <fullName evidence="1">Uncharacterized protein</fullName>
    </submittedName>
</protein>
<dbReference type="AlphaFoldDB" id="A0A0D0X1I5"/>
<dbReference type="RefSeq" id="WP_043966246.1">
    <property type="nucleotide sequence ID" value="NZ_JBEZEN010000019.1"/>
</dbReference>
<accession>A0A0D0X1I5</accession>
<evidence type="ECO:0000313" key="2">
    <source>
        <dbReference type="Proteomes" id="UP000032254"/>
    </source>
</evidence>
<dbReference type="PATRIC" id="fig|47853.6.peg.4457"/>
<name>A0A0D0X1I5_9ACTN</name>
<comment type="caution">
    <text evidence="1">The sequence shown here is derived from an EMBL/GenBank/DDBJ whole genome shotgun (WGS) entry which is preliminary data.</text>
</comment>
<dbReference type="EMBL" id="JXSX01000002">
    <property type="protein sequence ID" value="KIR63365.1"/>
    <property type="molecule type" value="Genomic_DNA"/>
</dbReference>
<gene>
    <name evidence="1" type="ORF">TK50_21280</name>
</gene>
<organism evidence="1 2">
    <name type="scientific">Micromonospora haikouensis</name>
    <dbReference type="NCBI Taxonomy" id="686309"/>
    <lineage>
        <taxon>Bacteria</taxon>
        <taxon>Bacillati</taxon>
        <taxon>Actinomycetota</taxon>
        <taxon>Actinomycetes</taxon>
        <taxon>Micromonosporales</taxon>
        <taxon>Micromonosporaceae</taxon>
        <taxon>Micromonospora</taxon>
    </lineage>
</organism>
<dbReference type="GeneID" id="301306587"/>
<sequence>MIFNRRGKLADRVADVEAAVRGRDGDAMTRAVARVWQAAQQASVAELDAVLPRCVALLPQLGTGAGGQFSVLCGALVELGARPDELVTPAADGLAAALAGAHRFRSGWQRVRGDDALPDPDDPATMDDALAALTQAYDDEAAAIDAVQGWYAAGTWAMPVITLLQQSASVRASFPHRERLLEVGAGLAGERPDLECVLGLLRVLDGERLLVLHRATGRGWRVTIDGVADNFQLHTLLAGALAGPAERGLIEGLTVDPAWVEVATDAPEDRFGGTVVGSFNLVDGYGKWIWNEGAPADIPLFEDARVVVLDPPPYQRSWNNIRRFPLMSAALTVDGALTEAEAAHWLGRVAEPA</sequence>
<dbReference type="Proteomes" id="UP000032254">
    <property type="component" value="Unassembled WGS sequence"/>
</dbReference>
<reference evidence="1 2" key="1">
    <citation type="submission" date="2015-01" db="EMBL/GenBank/DDBJ databases">
        <title>Sequencing and annotation of Micromonospora carbonacea strain JXNU-1 genome.</title>
        <authorList>
            <person name="Long Z."/>
            <person name="Huang Y."/>
            <person name="Jiang Y."/>
        </authorList>
    </citation>
    <scope>NUCLEOTIDE SEQUENCE [LARGE SCALE GENOMIC DNA]</scope>
    <source>
        <strain evidence="1 2">JXNU-1</strain>
    </source>
</reference>
<evidence type="ECO:0000313" key="1">
    <source>
        <dbReference type="EMBL" id="KIR63365.1"/>
    </source>
</evidence>
<keyword evidence="2" id="KW-1185">Reference proteome</keyword>